<dbReference type="OrthoDB" id="7485566at2759"/>
<comment type="caution">
    <text evidence="2">The sequence shown here is derived from an EMBL/GenBank/DDBJ whole genome shotgun (WGS) entry which is preliminary data.</text>
</comment>
<feature type="non-terminal residue" evidence="2">
    <location>
        <position position="670"/>
    </location>
</feature>
<accession>A0A813A3H9</accession>
<evidence type="ECO:0000313" key="2">
    <source>
        <dbReference type="EMBL" id="CAE7853260.1"/>
    </source>
</evidence>
<feature type="region of interest" description="Disordered" evidence="1">
    <location>
        <begin position="520"/>
        <end position="543"/>
    </location>
</feature>
<reference evidence="2" key="1">
    <citation type="submission" date="2021-02" db="EMBL/GenBank/DDBJ databases">
        <authorList>
            <person name="Dougan E. K."/>
            <person name="Rhodes N."/>
            <person name="Thang M."/>
            <person name="Chan C."/>
        </authorList>
    </citation>
    <scope>NUCLEOTIDE SEQUENCE</scope>
</reference>
<gene>
    <name evidence="2" type="ORF">SNEC2469_LOCUS26564</name>
</gene>
<feature type="compositionally biased region" description="Basic and acidic residues" evidence="1">
    <location>
        <begin position="345"/>
        <end position="357"/>
    </location>
</feature>
<dbReference type="Proteomes" id="UP000601435">
    <property type="component" value="Unassembled WGS sequence"/>
</dbReference>
<feature type="non-terminal residue" evidence="2">
    <location>
        <position position="1"/>
    </location>
</feature>
<organism evidence="2 3">
    <name type="scientific">Symbiodinium necroappetens</name>
    <dbReference type="NCBI Taxonomy" id="1628268"/>
    <lineage>
        <taxon>Eukaryota</taxon>
        <taxon>Sar</taxon>
        <taxon>Alveolata</taxon>
        <taxon>Dinophyceae</taxon>
        <taxon>Suessiales</taxon>
        <taxon>Symbiodiniaceae</taxon>
        <taxon>Symbiodinium</taxon>
    </lineage>
</organism>
<feature type="compositionally biased region" description="Basic and acidic residues" evidence="1">
    <location>
        <begin position="520"/>
        <end position="541"/>
    </location>
</feature>
<proteinExistence type="predicted"/>
<dbReference type="AlphaFoldDB" id="A0A813A3H9"/>
<evidence type="ECO:0000256" key="1">
    <source>
        <dbReference type="SAM" id="MobiDB-lite"/>
    </source>
</evidence>
<name>A0A813A3H9_9DINO</name>
<dbReference type="EMBL" id="CAJNJA010054304">
    <property type="protein sequence ID" value="CAE7853260.1"/>
    <property type="molecule type" value="Genomic_DNA"/>
</dbReference>
<sequence length="670" mass="71669">GWTARHDAEVRAACEREGVPMPSRLTGEDTVRGAVRDYTLRTFTTNDAPEPPPPPGIRVLCCHHVAAVNGANGVDFVRLPHRAMQWAPVPIRHAAGIAAWQPSWLCPGCAQEVRLADLDVPADAGQPCSRCGRALRWEYDRATGRGQLSCMPGCAGSARPAAPQEPRGTLTTPHQAAACLPASRGAFWLSRGPPIGHVQEATNSWLYVPLLHAAAADLTSSAVEAWRADPRAADWWDPARRLLATSSPVAPHVLADAVRHATEAAPSHAHHLPDLLGRLERRYLIATVQEALLQCYGGAAFALAVDRQSDRSRQRPRSPPSRDASQPPATPAAVPDARNGYDAAELTRHGCERRDALAARPRLPRRRRGARGSGAAALQPGQPAPEEDHAASASDGADIATAAPPANSAGTSVALTRAAGSWLDGSDLSAEFRNPVPTLQTVPRFLITGVRRALVAALSAIRAAHESRDEAERVRAWKLFLLLPRLLLARSAQTGADGRAALMRRIELFRQGRFDELHAQSAAEHEQAHPRRRGGDNEEARAAAACAKVRRGQLSRARQMLTAAALAPGNAATLEALTDTAWRPPHALRSPAPEVLQYRPSEEVVRTAHQVGEALRTSKRGSAAGLSGATVELYKLLLDDAEALESFTFAVNVTARAHAPQAALDAIAVR</sequence>
<feature type="region of interest" description="Disordered" evidence="1">
    <location>
        <begin position="306"/>
        <end position="410"/>
    </location>
</feature>
<protein>
    <submittedName>
        <fullName evidence="2">Uncharacterized protein</fullName>
    </submittedName>
</protein>
<evidence type="ECO:0000313" key="3">
    <source>
        <dbReference type="Proteomes" id="UP000601435"/>
    </source>
</evidence>
<keyword evidence="3" id="KW-1185">Reference proteome</keyword>